<reference evidence="1 2" key="1">
    <citation type="submission" date="2014-04" db="EMBL/GenBank/DDBJ databases">
        <authorList>
            <consortium name="DOE Joint Genome Institute"/>
            <person name="Kuo A."/>
            <person name="Kohler A."/>
            <person name="Nagy L.G."/>
            <person name="Floudas D."/>
            <person name="Copeland A."/>
            <person name="Barry K.W."/>
            <person name="Cichocki N."/>
            <person name="Veneault-Fourrey C."/>
            <person name="LaButti K."/>
            <person name="Lindquist E.A."/>
            <person name="Lipzen A."/>
            <person name="Lundell T."/>
            <person name="Morin E."/>
            <person name="Murat C."/>
            <person name="Sun H."/>
            <person name="Tunlid A."/>
            <person name="Henrissat B."/>
            <person name="Grigoriev I.V."/>
            <person name="Hibbett D.S."/>
            <person name="Martin F."/>
            <person name="Nordberg H.P."/>
            <person name="Cantor M.N."/>
            <person name="Hua S.X."/>
        </authorList>
    </citation>
    <scope>NUCLEOTIDE SEQUENCE [LARGE SCALE GENOMIC DNA]</scope>
    <source>
        <strain evidence="1 2">Foug A</strain>
    </source>
</reference>
<sequence>MPLPPPPTLEDTYHTGAVLKLYPWATPSRPDDTWCSYETDAPLLTELSDRYSTSIAQQVTLPSTPPNVSITLEQRLLSSTHRVPHVWSAHIQDSSLPTGTTEATYPSQLVAKIFDPVFFDSYDAEYINPFTLRDFSISCEVEAYQRLGCLQGKIVPRFYGHFVAPLPSQDGRTINVLLLEHVQGRDLRVLIPPDAAENVCHRHKDAIIDAALRVYFDILACGVNQTDMQPRNVILRPQKLVSGTQYCATLECPLCLEIDCNNLHMVMVDFERVDLQEPDTSFSEPSMQNVHVENVKSLYLEKWLENTL</sequence>
<dbReference type="AlphaFoldDB" id="A0A0C3DM82"/>
<dbReference type="Proteomes" id="UP000053989">
    <property type="component" value="Unassembled WGS sequence"/>
</dbReference>
<name>A0A0C3DM82_9AGAM</name>
<dbReference type="HOGENOM" id="CLU_079138_0_0_1"/>
<organism evidence="1 2">
    <name type="scientific">Scleroderma citrinum Foug A</name>
    <dbReference type="NCBI Taxonomy" id="1036808"/>
    <lineage>
        <taxon>Eukaryota</taxon>
        <taxon>Fungi</taxon>
        <taxon>Dikarya</taxon>
        <taxon>Basidiomycota</taxon>
        <taxon>Agaricomycotina</taxon>
        <taxon>Agaricomycetes</taxon>
        <taxon>Agaricomycetidae</taxon>
        <taxon>Boletales</taxon>
        <taxon>Sclerodermatineae</taxon>
        <taxon>Sclerodermataceae</taxon>
        <taxon>Scleroderma</taxon>
    </lineage>
</organism>
<dbReference type="OrthoDB" id="3025100at2759"/>
<gene>
    <name evidence="1" type="ORF">SCLCIDRAFT_1219417</name>
</gene>
<dbReference type="STRING" id="1036808.A0A0C3DM82"/>
<dbReference type="EMBL" id="KN822101">
    <property type="protein sequence ID" value="KIM57369.1"/>
    <property type="molecule type" value="Genomic_DNA"/>
</dbReference>
<protein>
    <recommendedName>
        <fullName evidence="3">Protein kinase domain-containing protein</fullName>
    </recommendedName>
</protein>
<evidence type="ECO:0000313" key="2">
    <source>
        <dbReference type="Proteomes" id="UP000053989"/>
    </source>
</evidence>
<accession>A0A0C3DM82</accession>
<reference evidence="2" key="2">
    <citation type="submission" date="2015-01" db="EMBL/GenBank/DDBJ databases">
        <title>Evolutionary Origins and Diversification of the Mycorrhizal Mutualists.</title>
        <authorList>
            <consortium name="DOE Joint Genome Institute"/>
            <consortium name="Mycorrhizal Genomics Consortium"/>
            <person name="Kohler A."/>
            <person name="Kuo A."/>
            <person name="Nagy L.G."/>
            <person name="Floudas D."/>
            <person name="Copeland A."/>
            <person name="Barry K.W."/>
            <person name="Cichocki N."/>
            <person name="Veneault-Fourrey C."/>
            <person name="LaButti K."/>
            <person name="Lindquist E.A."/>
            <person name="Lipzen A."/>
            <person name="Lundell T."/>
            <person name="Morin E."/>
            <person name="Murat C."/>
            <person name="Riley R."/>
            <person name="Ohm R."/>
            <person name="Sun H."/>
            <person name="Tunlid A."/>
            <person name="Henrissat B."/>
            <person name="Grigoriev I.V."/>
            <person name="Hibbett D.S."/>
            <person name="Martin F."/>
        </authorList>
    </citation>
    <scope>NUCLEOTIDE SEQUENCE [LARGE SCALE GENOMIC DNA]</scope>
    <source>
        <strain evidence="2">Foug A</strain>
    </source>
</reference>
<dbReference type="InParanoid" id="A0A0C3DM82"/>
<evidence type="ECO:0008006" key="3">
    <source>
        <dbReference type="Google" id="ProtNLM"/>
    </source>
</evidence>
<keyword evidence="2" id="KW-1185">Reference proteome</keyword>
<proteinExistence type="predicted"/>
<evidence type="ECO:0000313" key="1">
    <source>
        <dbReference type="EMBL" id="KIM57369.1"/>
    </source>
</evidence>